<reference evidence="1 2" key="1">
    <citation type="journal article" date="2019" name="Nat. Ecol. Evol.">
        <title>Megaphylogeny resolves global patterns of mushroom evolution.</title>
        <authorList>
            <person name="Varga T."/>
            <person name="Krizsan K."/>
            <person name="Foldi C."/>
            <person name="Dima B."/>
            <person name="Sanchez-Garcia M."/>
            <person name="Sanchez-Ramirez S."/>
            <person name="Szollosi G.J."/>
            <person name="Szarkandi J.G."/>
            <person name="Papp V."/>
            <person name="Albert L."/>
            <person name="Andreopoulos W."/>
            <person name="Angelini C."/>
            <person name="Antonin V."/>
            <person name="Barry K.W."/>
            <person name="Bougher N.L."/>
            <person name="Buchanan P."/>
            <person name="Buyck B."/>
            <person name="Bense V."/>
            <person name="Catcheside P."/>
            <person name="Chovatia M."/>
            <person name="Cooper J."/>
            <person name="Damon W."/>
            <person name="Desjardin D."/>
            <person name="Finy P."/>
            <person name="Geml J."/>
            <person name="Haridas S."/>
            <person name="Hughes K."/>
            <person name="Justo A."/>
            <person name="Karasinski D."/>
            <person name="Kautmanova I."/>
            <person name="Kiss B."/>
            <person name="Kocsube S."/>
            <person name="Kotiranta H."/>
            <person name="LaButti K.M."/>
            <person name="Lechner B.E."/>
            <person name="Liimatainen K."/>
            <person name="Lipzen A."/>
            <person name="Lukacs Z."/>
            <person name="Mihaltcheva S."/>
            <person name="Morgado L.N."/>
            <person name="Niskanen T."/>
            <person name="Noordeloos M.E."/>
            <person name="Ohm R.A."/>
            <person name="Ortiz-Santana B."/>
            <person name="Ovrebo C."/>
            <person name="Racz N."/>
            <person name="Riley R."/>
            <person name="Savchenko A."/>
            <person name="Shiryaev A."/>
            <person name="Soop K."/>
            <person name="Spirin V."/>
            <person name="Szebenyi C."/>
            <person name="Tomsovsky M."/>
            <person name="Tulloss R.E."/>
            <person name="Uehling J."/>
            <person name="Grigoriev I.V."/>
            <person name="Vagvolgyi C."/>
            <person name="Papp T."/>
            <person name="Martin F.M."/>
            <person name="Miettinen O."/>
            <person name="Hibbett D.S."/>
            <person name="Nagy L.G."/>
        </authorList>
    </citation>
    <scope>NUCLEOTIDE SEQUENCE [LARGE SCALE GENOMIC DNA]</scope>
    <source>
        <strain evidence="1 2">CBS 962.96</strain>
    </source>
</reference>
<dbReference type="EMBL" id="ML179328">
    <property type="protein sequence ID" value="THU90668.1"/>
    <property type="molecule type" value="Genomic_DNA"/>
</dbReference>
<dbReference type="AlphaFoldDB" id="A0A4S8LPD5"/>
<keyword evidence="2" id="KW-1185">Reference proteome</keyword>
<dbReference type="Proteomes" id="UP000297245">
    <property type="component" value="Unassembled WGS sequence"/>
</dbReference>
<evidence type="ECO:0000313" key="1">
    <source>
        <dbReference type="EMBL" id="THU90668.1"/>
    </source>
</evidence>
<sequence>TRPNLNTPVPSYVFLNGYLQCALANATPSETVSSAYLVPNMVSAATPSSTHLKIVINTLLARTKSNSSTLVSPPDPASVCPISQSYTTRTTAHHTDPEKPVKFIEFRAVQPLDVGDSVAVFLRVLGRDVSVCLTMVGQEFALAIAESGEVARPSGDVERVQVGSESPILLRESVVLVGCVVVYDVTEPILWQQEPYI</sequence>
<evidence type="ECO:0000313" key="2">
    <source>
        <dbReference type="Proteomes" id="UP000297245"/>
    </source>
</evidence>
<name>A0A4S8LPD5_DENBC</name>
<organism evidence="1 2">
    <name type="scientific">Dendrothele bispora (strain CBS 962.96)</name>
    <dbReference type="NCBI Taxonomy" id="1314807"/>
    <lineage>
        <taxon>Eukaryota</taxon>
        <taxon>Fungi</taxon>
        <taxon>Dikarya</taxon>
        <taxon>Basidiomycota</taxon>
        <taxon>Agaricomycotina</taxon>
        <taxon>Agaricomycetes</taxon>
        <taxon>Agaricomycetidae</taxon>
        <taxon>Agaricales</taxon>
        <taxon>Agaricales incertae sedis</taxon>
        <taxon>Dendrothele</taxon>
    </lineage>
</organism>
<protein>
    <submittedName>
        <fullName evidence="1">Uncharacterized protein</fullName>
    </submittedName>
</protein>
<accession>A0A4S8LPD5</accession>
<gene>
    <name evidence="1" type="ORF">K435DRAFT_910730</name>
</gene>
<proteinExistence type="predicted"/>
<feature type="non-terminal residue" evidence="1">
    <location>
        <position position="1"/>
    </location>
</feature>